<reference evidence="1" key="1">
    <citation type="submission" date="2020-07" db="EMBL/GenBank/DDBJ databases">
        <title>Clarias magur genome sequencing, assembly and annotation.</title>
        <authorList>
            <person name="Kushwaha B."/>
            <person name="Kumar R."/>
            <person name="Das P."/>
            <person name="Joshi C.G."/>
            <person name="Kumar D."/>
            <person name="Nagpure N.S."/>
            <person name="Pandey M."/>
            <person name="Agarwal S."/>
            <person name="Srivastava S."/>
            <person name="Singh M."/>
            <person name="Sahoo L."/>
            <person name="Jayasankar P."/>
            <person name="Meher P.K."/>
            <person name="Koringa P.G."/>
            <person name="Iquebal M.A."/>
            <person name="Das S.P."/>
            <person name="Bit A."/>
            <person name="Patnaik S."/>
            <person name="Patel N."/>
            <person name="Shah T.M."/>
            <person name="Hinsu A."/>
            <person name="Jena J.K."/>
        </authorList>
    </citation>
    <scope>NUCLEOTIDE SEQUENCE</scope>
    <source>
        <strain evidence="1">CIFAMagur01</strain>
        <tissue evidence="1">Testis</tissue>
    </source>
</reference>
<name>A0A8J4TR17_CLAMG</name>
<sequence length="77" mass="8383">MKLFSDAGIGADRMNSLCSSKFEETCPAPRHSSRSSCSAFCLPQCDYTTIDPFKCSPEIMNCAAGERCLYGTSTARK</sequence>
<keyword evidence="2" id="KW-1185">Reference proteome</keyword>
<protein>
    <submittedName>
        <fullName evidence="1">Uncharacterized protein</fullName>
    </submittedName>
</protein>
<accession>A0A8J4TR17</accession>
<dbReference type="OrthoDB" id="8919691at2759"/>
<organism evidence="1 2">
    <name type="scientific">Clarias magur</name>
    <name type="common">Asian catfish</name>
    <name type="synonym">Macropteronotus magur</name>
    <dbReference type="NCBI Taxonomy" id="1594786"/>
    <lineage>
        <taxon>Eukaryota</taxon>
        <taxon>Metazoa</taxon>
        <taxon>Chordata</taxon>
        <taxon>Craniata</taxon>
        <taxon>Vertebrata</taxon>
        <taxon>Euteleostomi</taxon>
        <taxon>Actinopterygii</taxon>
        <taxon>Neopterygii</taxon>
        <taxon>Teleostei</taxon>
        <taxon>Ostariophysi</taxon>
        <taxon>Siluriformes</taxon>
        <taxon>Clariidae</taxon>
        <taxon>Clarias</taxon>
    </lineage>
</organism>
<comment type="caution">
    <text evidence="1">The sequence shown here is derived from an EMBL/GenBank/DDBJ whole genome shotgun (WGS) entry which is preliminary data.</text>
</comment>
<dbReference type="Proteomes" id="UP000727407">
    <property type="component" value="Unassembled WGS sequence"/>
</dbReference>
<dbReference type="EMBL" id="QNUK01000152">
    <property type="protein sequence ID" value="KAF5899890.1"/>
    <property type="molecule type" value="Genomic_DNA"/>
</dbReference>
<proteinExistence type="predicted"/>
<evidence type="ECO:0000313" key="1">
    <source>
        <dbReference type="EMBL" id="KAF5899890.1"/>
    </source>
</evidence>
<feature type="non-terminal residue" evidence="1">
    <location>
        <position position="1"/>
    </location>
</feature>
<dbReference type="AlphaFoldDB" id="A0A8J4TR17"/>
<evidence type="ECO:0000313" key="2">
    <source>
        <dbReference type="Proteomes" id="UP000727407"/>
    </source>
</evidence>
<gene>
    <name evidence="1" type="ORF">DAT39_010407</name>
</gene>